<gene>
    <name evidence="1" type="ORF">L1987_59269</name>
</gene>
<proteinExistence type="predicted"/>
<comment type="caution">
    <text evidence="1">The sequence shown here is derived from an EMBL/GenBank/DDBJ whole genome shotgun (WGS) entry which is preliminary data.</text>
</comment>
<organism evidence="1 2">
    <name type="scientific">Smallanthus sonchifolius</name>
    <dbReference type="NCBI Taxonomy" id="185202"/>
    <lineage>
        <taxon>Eukaryota</taxon>
        <taxon>Viridiplantae</taxon>
        <taxon>Streptophyta</taxon>
        <taxon>Embryophyta</taxon>
        <taxon>Tracheophyta</taxon>
        <taxon>Spermatophyta</taxon>
        <taxon>Magnoliopsida</taxon>
        <taxon>eudicotyledons</taxon>
        <taxon>Gunneridae</taxon>
        <taxon>Pentapetalae</taxon>
        <taxon>asterids</taxon>
        <taxon>campanulids</taxon>
        <taxon>Asterales</taxon>
        <taxon>Asteraceae</taxon>
        <taxon>Asteroideae</taxon>
        <taxon>Heliantheae alliance</taxon>
        <taxon>Millerieae</taxon>
        <taxon>Smallanthus</taxon>
    </lineage>
</organism>
<reference evidence="2" key="1">
    <citation type="journal article" date="2022" name="Mol. Ecol. Resour.">
        <title>The genomes of chicory, endive, great burdock and yacon provide insights into Asteraceae palaeo-polyploidization history and plant inulin production.</title>
        <authorList>
            <person name="Fan W."/>
            <person name="Wang S."/>
            <person name="Wang H."/>
            <person name="Wang A."/>
            <person name="Jiang F."/>
            <person name="Liu H."/>
            <person name="Zhao H."/>
            <person name="Xu D."/>
            <person name="Zhang Y."/>
        </authorList>
    </citation>
    <scope>NUCLEOTIDE SEQUENCE [LARGE SCALE GENOMIC DNA]</scope>
    <source>
        <strain evidence="2">cv. Yunnan</strain>
    </source>
</reference>
<accession>A0ACB9D513</accession>
<sequence length="127" mass="14355">MGFSRVFVNVFFFLIFILPLAIASTSAAPPSPPPNYAVIKKRKTSSLFFSFSKDDGRRRIMFANMKKRRTQKMKNGNKNNEIEFGWDNRVFSAMLPKGNVPPSGSSSCHNDYPNSVASICTFSRHRP</sequence>
<dbReference type="EMBL" id="CM042037">
    <property type="protein sequence ID" value="KAI3741595.1"/>
    <property type="molecule type" value="Genomic_DNA"/>
</dbReference>
<dbReference type="Proteomes" id="UP001056120">
    <property type="component" value="Linkage Group LG20"/>
</dbReference>
<reference evidence="1 2" key="2">
    <citation type="journal article" date="2022" name="Mol. Ecol. Resour.">
        <title>The genomes of chicory, endive, great burdock and yacon provide insights into Asteraceae paleo-polyploidization history and plant inulin production.</title>
        <authorList>
            <person name="Fan W."/>
            <person name="Wang S."/>
            <person name="Wang H."/>
            <person name="Wang A."/>
            <person name="Jiang F."/>
            <person name="Liu H."/>
            <person name="Zhao H."/>
            <person name="Xu D."/>
            <person name="Zhang Y."/>
        </authorList>
    </citation>
    <scope>NUCLEOTIDE SEQUENCE [LARGE SCALE GENOMIC DNA]</scope>
    <source>
        <strain evidence="2">cv. Yunnan</strain>
        <tissue evidence="1">Leaves</tissue>
    </source>
</reference>
<keyword evidence="2" id="KW-1185">Reference proteome</keyword>
<evidence type="ECO:0000313" key="2">
    <source>
        <dbReference type="Proteomes" id="UP001056120"/>
    </source>
</evidence>
<name>A0ACB9D513_9ASTR</name>
<protein>
    <submittedName>
        <fullName evidence="1">Uncharacterized protein</fullName>
    </submittedName>
</protein>
<evidence type="ECO:0000313" key="1">
    <source>
        <dbReference type="EMBL" id="KAI3741595.1"/>
    </source>
</evidence>